<keyword evidence="1" id="KW-0479">Metal-binding</keyword>
<dbReference type="GO" id="GO:0005975">
    <property type="term" value="P:carbohydrate metabolic process"/>
    <property type="evidence" value="ECO:0007669"/>
    <property type="project" value="InterPro"/>
</dbReference>
<dbReference type="AlphaFoldDB" id="A0A366LX20"/>
<reference evidence="3 4" key="1">
    <citation type="submission" date="2018-06" db="EMBL/GenBank/DDBJ databases">
        <title>Sphaerisporangium craniellae sp. nov., isolated from a marine sponge in the South China Sea.</title>
        <authorList>
            <person name="Li L."/>
        </authorList>
    </citation>
    <scope>NUCLEOTIDE SEQUENCE [LARGE SCALE GENOMIC DNA]</scope>
    <source>
        <strain evidence="3 4">LHW63015</strain>
    </source>
</reference>
<protein>
    <recommendedName>
        <fullName evidence="5">Ribulose-phosphate 3-epimerase</fullName>
    </recommendedName>
</protein>
<keyword evidence="4" id="KW-1185">Reference proteome</keyword>
<dbReference type="EMBL" id="QMEY01000009">
    <property type="protein sequence ID" value="RBQ17909.1"/>
    <property type="molecule type" value="Genomic_DNA"/>
</dbReference>
<gene>
    <name evidence="3" type="ORF">DP939_21265</name>
</gene>
<dbReference type="GO" id="GO:0016857">
    <property type="term" value="F:racemase and epimerase activity, acting on carbohydrates and derivatives"/>
    <property type="evidence" value="ECO:0007669"/>
    <property type="project" value="InterPro"/>
</dbReference>
<keyword evidence="2" id="KW-0413">Isomerase</keyword>
<name>A0A366LX20_9ACTN</name>
<dbReference type="RefSeq" id="WP_113982511.1">
    <property type="nucleotide sequence ID" value="NZ_QMEY01000009.1"/>
</dbReference>
<evidence type="ECO:0000256" key="2">
    <source>
        <dbReference type="ARBA" id="ARBA00023235"/>
    </source>
</evidence>
<evidence type="ECO:0000256" key="1">
    <source>
        <dbReference type="ARBA" id="ARBA00022723"/>
    </source>
</evidence>
<dbReference type="PANTHER" id="PTHR11749">
    <property type="entry name" value="RIBULOSE-5-PHOSPHATE-3-EPIMERASE"/>
    <property type="match status" value="1"/>
</dbReference>
<dbReference type="OrthoDB" id="4826848at2"/>
<dbReference type="InterPro" id="IPR013785">
    <property type="entry name" value="Aldolase_TIM"/>
</dbReference>
<accession>A0A366LX20</accession>
<dbReference type="SUPFAM" id="SSF51366">
    <property type="entry name" value="Ribulose-phoshate binding barrel"/>
    <property type="match status" value="1"/>
</dbReference>
<dbReference type="InterPro" id="IPR011060">
    <property type="entry name" value="RibuloseP-bd_barrel"/>
</dbReference>
<dbReference type="Proteomes" id="UP000253303">
    <property type="component" value="Unassembled WGS sequence"/>
</dbReference>
<evidence type="ECO:0000313" key="4">
    <source>
        <dbReference type="Proteomes" id="UP000253303"/>
    </source>
</evidence>
<evidence type="ECO:0000313" key="3">
    <source>
        <dbReference type="EMBL" id="RBQ17909.1"/>
    </source>
</evidence>
<dbReference type="Gene3D" id="3.20.20.70">
    <property type="entry name" value="Aldolase class I"/>
    <property type="match status" value="1"/>
</dbReference>
<comment type="caution">
    <text evidence="3">The sequence shown here is derived from an EMBL/GenBank/DDBJ whole genome shotgun (WGS) entry which is preliminary data.</text>
</comment>
<dbReference type="GO" id="GO:0046872">
    <property type="term" value="F:metal ion binding"/>
    <property type="evidence" value="ECO:0007669"/>
    <property type="project" value="UniProtKB-KW"/>
</dbReference>
<evidence type="ECO:0008006" key="5">
    <source>
        <dbReference type="Google" id="ProtNLM"/>
    </source>
</evidence>
<dbReference type="Pfam" id="PF00834">
    <property type="entry name" value="Ribul_P_3_epim"/>
    <property type="match status" value="1"/>
</dbReference>
<organism evidence="3 4">
    <name type="scientific">Spongiactinospora rosea</name>
    <dbReference type="NCBI Taxonomy" id="2248750"/>
    <lineage>
        <taxon>Bacteria</taxon>
        <taxon>Bacillati</taxon>
        <taxon>Actinomycetota</taxon>
        <taxon>Actinomycetes</taxon>
        <taxon>Streptosporangiales</taxon>
        <taxon>Streptosporangiaceae</taxon>
        <taxon>Spongiactinospora</taxon>
    </lineage>
</organism>
<dbReference type="InterPro" id="IPR000056">
    <property type="entry name" value="Ribul_P_3_epim-like"/>
</dbReference>
<proteinExistence type="predicted"/>
<sequence>MVTRPLDHVDAWTDFCGLAVAHAEAYGWREAAARAEARGARPGLALSPGTSPFDAPAELDVLVMSVTPGHAGAAFDVSALGVVGQARMVGMGGGVTGEAAGRAVAARADWIVSGTALFGASHPRAWLRSVRGQA</sequence>